<evidence type="ECO:0000313" key="2">
    <source>
        <dbReference type="Proteomes" id="UP001162156"/>
    </source>
</evidence>
<organism evidence="1 2">
    <name type="scientific">Rhamnusium bicolor</name>
    <dbReference type="NCBI Taxonomy" id="1586634"/>
    <lineage>
        <taxon>Eukaryota</taxon>
        <taxon>Metazoa</taxon>
        <taxon>Ecdysozoa</taxon>
        <taxon>Arthropoda</taxon>
        <taxon>Hexapoda</taxon>
        <taxon>Insecta</taxon>
        <taxon>Pterygota</taxon>
        <taxon>Neoptera</taxon>
        <taxon>Endopterygota</taxon>
        <taxon>Coleoptera</taxon>
        <taxon>Polyphaga</taxon>
        <taxon>Cucujiformia</taxon>
        <taxon>Chrysomeloidea</taxon>
        <taxon>Cerambycidae</taxon>
        <taxon>Lepturinae</taxon>
        <taxon>Rhagiini</taxon>
        <taxon>Rhamnusium</taxon>
    </lineage>
</organism>
<dbReference type="Proteomes" id="UP001162156">
    <property type="component" value="Unassembled WGS sequence"/>
</dbReference>
<gene>
    <name evidence="1" type="ORF">NQ314_012561</name>
</gene>
<dbReference type="InterPro" id="IPR052958">
    <property type="entry name" value="IFN-induced_PKR_regulator"/>
</dbReference>
<name>A0AAV8XD50_9CUCU</name>
<dbReference type="PANTHER" id="PTHR46289">
    <property type="entry name" value="52 KDA REPRESSOR OF THE INHIBITOR OF THE PROTEIN KINASE-LIKE PROTEIN-RELATED"/>
    <property type="match status" value="1"/>
</dbReference>
<dbReference type="EMBL" id="JANEYF010003495">
    <property type="protein sequence ID" value="KAJ8935940.1"/>
    <property type="molecule type" value="Genomic_DNA"/>
</dbReference>
<keyword evidence="2" id="KW-1185">Reference proteome</keyword>
<dbReference type="AlphaFoldDB" id="A0AAV8XD50"/>
<protein>
    <submittedName>
        <fullName evidence="1">Uncharacterized protein</fullName>
    </submittedName>
</protein>
<evidence type="ECO:0000313" key="1">
    <source>
        <dbReference type="EMBL" id="KAJ8935940.1"/>
    </source>
</evidence>
<sequence>MVFSLKKLKKSDPDIAHEALTLTEQLKDFSFIVSLVVWYDILYQINVVSKSLQSENADIIEGKEFLDKCCKFLEDYRKNGFMSALITAKELAGELGVEPIFKATRIRRTRRQPAELAPDEPAESAIKKFEIEFFNVLLDKAIIKLKERFSQFNEFSETWSFFVRFKEIT</sequence>
<reference evidence="1" key="1">
    <citation type="journal article" date="2023" name="Insect Mol. Biol.">
        <title>Genome sequencing provides insights into the evolution of gene families encoding plant cell wall-degrading enzymes in longhorned beetles.</title>
        <authorList>
            <person name="Shin N.R."/>
            <person name="Okamura Y."/>
            <person name="Kirsch R."/>
            <person name="Pauchet Y."/>
        </authorList>
    </citation>
    <scope>NUCLEOTIDE SEQUENCE</scope>
    <source>
        <strain evidence="1">RBIC_L_NR</strain>
    </source>
</reference>
<comment type="caution">
    <text evidence="1">The sequence shown here is derived from an EMBL/GenBank/DDBJ whole genome shotgun (WGS) entry which is preliminary data.</text>
</comment>
<dbReference type="PANTHER" id="PTHR46289:SF19">
    <property type="entry name" value="ZINC FINGER MYM-TYPE CONTAINING 1"/>
    <property type="match status" value="1"/>
</dbReference>
<proteinExistence type="predicted"/>
<accession>A0AAV8XD50</accession>